<evidence type="ECO:0000256" key="1">
    <source>
        <dbReference type="SAM" id="MobiDB-lite"/>
    </source>
</evidence>
<reference evidence="2 3" key="1">
    <citation type="submission" date="2023-04" db="EMBL/GenBank/DDBJ databases">
        <title>The genome sequence of Polyangium sorediatum DSM14670.</title>
        <authorList>
            <person name="Zhang X."/>
        </authorList>
    </citation>
    <scope>NUCLEOTIDE SEQUENCE [LARGE SCALE GENOMIC DNA]</scope>
    <source>
        <strain evidence="2 3">DSM 14670</strain>
    </source>
</reference>
<dbReference type="InterPro" id="IPR011990">
    <property type="entry name" value="TPR-like_helical_dom_sf"/>
</dbReference>
<proteinExistence type="predicted"/>
<dbReference type="RefSeq" id="WP_136972780.1">
    <property type="nucleotide sequence ID" value="NZ_JARZHI010000099.1"/>
</dbReference>
<organism evidence="2 3">
    <name type="scientific">Polyangium sorediatum</name>
    <dbReference type="NCBI Taxonomy" id="889274"/>
    <lineage>
        <taxon>Bacteria</taxon>
        <taxon>Pseudomonadati</taxon>
        <taxon>Myxococcota</taxon>
        <taxon>Polyangia</taxon>
        <taxon>Polyangiales</taxon>
        <taxon>Polyangiaceae</taxon>
        <taxon>Polyangium</taxon>
    </lineage>
</organism>
<protein>
    <recommendedName>
        <fullName evidence="4">Tetratricopeptide repeat protein</fullName>
    </recommendedName>
</protein>
<evidence type="ECO:0000313" key="3">
    <source>
        <dbReference type="Proteomes" id="UP001160301"/>
    </source>
</evidence>
<dbReference type="Proteomes" id="UP001160301">
    <property type="component" value="Unassembled WGS sequence"/>
</dbReference>
<feature type="region of interest" description="Disordered" evidence="1">
    <location>
        <begin position="428"/>
        <end position="456"/>
    </location>
</feature>
<gene>
    <name evidence="2" type="ORF">QHF89_45965</name>
</gene>
<dbReference type="Gene3D" id="1.25.40.10">
    <property type="entry name" value="Tetratricopeptide repeat domain"/>
    <property type="match status" value="1"/>
</dbReference>
<comment type="caution">
    <text evidence="2">The sequence shown here is derived from an EMBL/GenBank/DDBJ whole genome shotgun (WGS) entry which is preliminary data.</text>
</comment>
<keyword evidence="3" id="KW-1185">Reference proteome</keyword>
<dbReference type="EMBL" id="JARZHI010000099">
    <property type="protein sequence ID" value="MDI1436940.1"/>
    <property type="molecule type" value="Genomic_DNA"/>
</dbReference>
<evidence type="ECO:0000313" key="2">
    <source>
        <dbReference type="EMBL" id="MDI1436940.1"/>
    </source>
</evidence>
<evidence type="ECO:0008006" key="4">
    <source>
        <dbReference type="Google" id="ProtNLM"/>
    </source>
</evidence>
<sequence length="456" mass="50704">MRRFPEEGRFDVRGNPDEVASARRVLWKYTRLWYRPGLSKKKAYWLLGSDRQAGGQVYIHPRGEAYAWEEDLAIETVARRVQALASPYTVPVLQVGPGIVFAAPPPVCPRPSLPIEAAAACALQACDVMARLHEQGCGRLGFGPSHLRLVEQSGGLQIRWLVPGVADLDLLEALEALAIEDDCEAEAMHPRWRSNVDPIQHDLWQLAFFFFSLLAMDMRTQGAFEPDRREALRTLTQIRDGGPEAGGIHDAAAMAGLFAVLAHLPRAGAEPLPVVRVLPRLYPDWDEVIVEGEAMLEEALLQRERGSHRDWVYSVKLPLAAAYHQRASRTWARGDVGAALGDVDRALALDDHAPYHTTRAVLLDMLDRRTEARAAIATAFKVDARQPPWGEQDTDNNAKNVERARAHLTRGILALRERSLDAAEADLRRAEELDPTPASARARAAVRRARERTRPG</sequence>
<dbReference type="SUPFAM" id="SSF48452">
    <property type="entry name" value="TPR-like"/>
    <property type="match status" value="1"/>
</dbReference>
<accession>A0ABT6P9Z1</accession>
<feature type="compositionally biased region" description="Basic residues" evidence="1">
    <location>
        <begin position="444"/>
        <end position="456"/>
    </location>
</feature>
<name>A0ABT6P9Z1_9BACT</name>